<feature type="domain" description="TM2" evidence="8">
    <location>
        <begin position="84"/>
        <end position="126"/>
    </location>
</feature>
<keyword evidence="5 7" id="KW-0472">Membrane</keyword>
<dbReference type="GO" id="GO:0016020">
    <property type="term" value="C:membrane"/>
    <property type="evidence" value="ECO:0007669"/>
    <property type="project" value="UniProtKB-SubCell"/>
</dbReference>
<dbReference type="PANTHER" id="PTHR21016">
    <property type="entry name" value="BETA-AMYLOID BINDING PROTEIN-RELATED"/>
    <property type="match status" value="1"/>
</dbReference>
<feature type="region of interest" description="Disordered" evidence="6">
    <location>
        <begin position="351"/>
        <end position="389"/>
    </location>
</feature>
<feature type="compositionally biased region" description="Basic residues" evidence="6">
    <location>
        <begin position="148"/>
        <end position="157"/>
    </location>
</feature>
<dbReference type="OrthoDB" id="10262359at2759"/>
<feature type="region of interest" description="Disordered" evidence="6">
    <location>
        <begin position="406"/>
        <end position="481"/>
    </location>
</feature>
<keyword evidence="4 7" id="KW-1133">Transmembrane helix</keyword>
<dbReference type="PANTHER" id="PTHR21016:SF25">
    <property type="entry name" value="TM2 DOMAIN-CONTAINING PROTEIN DDB_G0277895-RELATED"/>
    <property type="match status" value="1"/>
</dbReference>
<organism evidence="9 10">
    <name type="scientific">Elysia chlorotica</name>
    <name type="common">Eastern emerald elysia</name>
    <name type="synonym">Sea slug</name>
    <dbReference type="NCBI Taxonomy" id="188477"/>
    <lineage>
        <taxon>Eukaryota</taxon>
        <taxon>Metazoa</taxon>
        <taxon>Spiralia</taxon>
        <taxon>Lophotrochozoa</taxon>
        <taxon>Mollusca</taxon>
        <taxon>Gastropoda</taxon>
        <taxon>Heterobranchia</taxon>
        <taxon>Euthyneura</taxon>
        <taxon>Panpulmonata</taxon>
        <taxon>Sacoglossa</taxon>
        <taxon>Placobranchoidea</taxon>
        <taxon>Plakobranchidae</taxon>
        <taxon>Elysia</taxon>
    </lineage>
</organism>
<feature type="transmembrane region" description="Helical" evidence="7">
    <location>
        <begin position="226"/>
        <end position="245"/>
    </location>
</feature>
<accession>A0A433T2Y1</accession>
<feature type="transmembrane region" description="Helical" evidence="7">
    <location>
        <begin position="7"/>
        <end position="27"/>
    </location>
</feature>
<evidence type="ECO:0000256" key="5">
    <source>
        <dbReference type="ARBA" id="ARBA00023136"/>
    </source>
</evidence>
<feature type="region of interest" description="Disordered" evidence="6">
    <location>
        <begin position="147"/>
        <end position="209"/>
    </location>
</feature>
<feature type="domain" description="TM2" evidence="8">
    <location>
        <begin position="293"/>
        <end position="335"/>
    </location>
</feature>
<comment type="subcellular location">
    <subcellularLocation>
        <location evidence="1">Membrane</location>
        <topology evidence="1">Multi-pass membrane protein</topology>
    </subcellularLocation>
</comment>
<dbReference type="InterPro" id="IPR050932">
    <property type="entry name" value="TM2D1-3-like"/>
</dbReference>
<keyword evidence="10" id="KW-1185">Reference proteome</keyword>
<feature type="domain" description="TM2" evidence="8">
    <location>
        <begin position="227"/>
        <end position="270"/>
    </location>
</feature>
<name>A0A433T2Y1_ELYCH</name>
<comment type="similarity">
    <text evidence="2">Belongs to the TM2 family.</text>
</comment>
<dbReference type="AlphaFoldDB" id="A0A433T2Y1"/>
<feature type="transmembrane region" description="Helical" evidence="7">
    <location>
        <begin position="293"/>
        <end position="310"/>
    </location>
</feature>
<evidence type="ECO:0000256" key="4">
    <source>
        <dbReference type="ARBA" id="ARBA00022989"/>
    </source>
</evidence>
<feature type="compositionally biased region" description="Low complexity" evidence="6">
    <location>
        <begin position="164"/>
        <end position="174"/>
    </location>
</feature>
<evidence type="ECO:0000259" key="8">
    <source>
        <dbReference type="Pfam" id="PF05154"/>
    </source>
</evidence>
<reference evidence="9 10" key="1">
    <citation type="submission" date="2019-01" db="EMBL/GenBank/DDBJ databases">
        <title>A draft genome assembly of the solar-powered sea slug Elysia chlorotica.</title>
        <authorList>
            <person name="Cai H."/>
            <person name="Li Q."/>
            <person name="Fang X."/>
            <person name="Li J."/>
            <person name="Curtis N.E."/>
            <person name="Altenburger A."/>
            <person name="Shibata T."/>
            <person name="Feng M."/>
            <person name="Maeda T."/>
            <person name="Schwartz J.A."/>
            <person name="Shigenobu S."/>
            <person name="Lundholm N."/>
            <person name="Nishiyama T."/>
            <person name="Yang H."/>
            <person name="Hasebe M."/>
            <person name="Li S."/>
            <person name="Pierce S.K."/>
            <person name="Wang J."/>
        </authorList>
    </citation>
    <scope>NUCLEOTIDE SEQUENCE [LARGE SCALE GENOMIC DNA]</scope>
    <source>
        <strain evidence="9">EC2010</strain>
        <tissue evidence="9">Whole organism of an adult</tissue>
    </source>
</reference>
<dbReference type="EMBL" id="RQTK01000702">
    <property type="protein sequence ID" value="RUS75902.1"/>
    <property type="molecule type" value="Genomic_DNA"/>
</dbReference>
<evidence type="ECO:0000256" key="2">
    <source>
        <dbReference type="ARBA" id="ARBA00008284"/>
    </source>
</evidence>
<evidence type="ECO:0000313" key="9">
    <source>
        <dbReference type="EMBL" id="RUS75902.1"/>
    </source>
</evidence>
<dbReference type="Pfam" id="PF05154">
    <property type="entry name" value="TM2"/>
    <property type="match status" value="4"/>
</dbReference>
<feature type="compositionally biased region" description="Basic and acidic residues" evidence="6">
    <location>
        <begin position="454"/>
        <end position="466"/>
    </location>
</feature>
<evidence type="ECO:0000256" key="3">
    <source>
        <dbReference type="ARBA" id="ARBA00022692"/>
    </source>
</evidence>
<dbReference type="Proteomes" id="UP000271974">
    <property type="component" value="Unassembled WGS sequence"/>
</dbReference>
<feature type="transmembrane region" description="Helical" evidence="7">
    <location>
        <begin position="316"/>
        <end position="332"/>
    </location>
</feature>
<gene>
    <name evidence="9" type="ORF">EGW08_016335</name>
</gene>
<keyword evidence="3 7" id="KW-0812">Transmembrane</keyword>
<protein>
    <recommendedName>
        <fullName evidence="8">TM2 domain-containing protein</fullName>
    </recommendedName>
</protein>
<evidence type="ECO:0000256" key="1">
    <source>
        <dbReference type="ARBA" id="ARBA00004141"/>
    </source>
</evidence>
<feature type="transmembrane region" description="Helical" evidence="7">
    <location>
        <begin position="33"/>
        <end position="58"/>
    </location>
</feature>
<evidence type="ECO:0000256" key="6">
    <source>
        <dbReference type="SAM" id="MobiDB-lite"/>
    </source>
</evidence>
<comment type="caution">
    <text evidence="9">The sequence shown here is derived from an EMBL/GenBank/DDBJ whole genome shotgun (WGS) entry which is preliminary data.</text>
</comment>
<sequence length="481" mass="53206">MGKKSLFEAYLLAITPIGLFGGLHFYLHRPIIGVLYVCTLGVFGLGYLIDLVRAPLLVREANMRKLHKKDPTQPLPEQISLVDAYLTWFPLGIFGLHHLYLKRPTWAVIYLATFGLFLTGWLVDAFWMVSLVREANHKLTDPTEIARRKEKKERQRRKAELADDTTVVQDETVTGEGGKEDDTVSVDKVKAIPPDGAETAEEPKSRDVPAAAVANPVTARGPEARAAVALAFSVLGLFGAHHYYLRRTGWGVLYTLTIGLLGTGWIFDWFRLPLLLRRTRSETEKVEKTLDDAYVLWFPWGFLGLHHFYLGRRKWGLIYLFTVGVFGIGWLMDGIRLPFLLKAANAARVAQQPSDEDPDIDTNITPQSDDYGDDDDNNNDNNSLVINIPDNSNKYEETIAATTITTARSAAGGGGGDTQRTATSGKDASSNNPTLNIPDNNNTPRAEKTVASPKDADRPKDGDPPKDAGTQGETETDEKLS</sequence>
<dbReference type="STRING" id="188477.A0A433T2Y1"/>
<proteinExistence type="inferred from homology"/>
<dbReference type="InterPro" id="IPR007829">
    <property type="entry name" value="TM2"/>
</dbReference>
<feature type="domain" description="TM2" evidence="8">
    <location>
        <begin position="3"/>
        <end position="52"/>
    </location>
</feature>
<evidence type="ECO:0000313" key="10">
    <source>
        <dbReference type="Proteomes" id="UP000271974"/>
    </source>
</evidence>
<feature type="compositionally biased region" description="Basic and acidic residues" evidence="6">
    <location>
        <begin position="177"/>
        <end position="190"/>
    </location>
</feature>
<feature type="compositionally biased region" description="Low complexity" evidence="6">
    <location>
        <begin position="431"/>
        <end position="444"/>
    </location>
</feature>
<evidence type="ECO:0000256" key="7">
    <source>
        <dbReference type="SAM" id="Phobius"/>
    </source>
</evidence>
<feature type="transmembrane region" description="Helical" evidence="7">
    <location>
        <begin position="107"/>
        <end position="129"/>
    </location>
</feature>
<feature type="transmembrane region" description="Helical" evidence="7">
    <location>
        <begin position="79"/>
        <end position="101"/>
    </location>
</feature>
<feature type="transmembrane region" description="Helical" evidence="7">
    <location>
        <begin position="251"/>
        <end position="272"/>
    </location>
</feature>